<protein>
    <submittedName>
        <fullName evidence="16">Hemoglobin/transferrin/lactoferrin receptor protein</fullName>
    </submittedName>
</protein>
<keyword evidence="6 13" id="KW-0812">Transmembrane</keyword>
<evidence type="ECO:0000256" key="9">
    <source>
        <dbReference type="ARBA" id="ARBA00023077"/>
    </source>
</evidence>
<dbReference type="GO" id="GO:0015232">
    <property type="term" value="F:heme transmembrane transporter activity"/>
    <property type="evidence" value="ECO:0007669"/>
    <property type="project" value="InterPro"/>
</dbReference>
<evidence type="ECO:0000256" key="3">
    <source>
        <dbReference type="ARBA" id="ARBA00022448"/>
    </source>
</evidence>
<dbReference type="Pfam" id="PF00593">
    <property type="entry name" value="TonB_dep_Rec_b-barrel"/>
    <property type="match status" value="1"/>
</dbReference>
<organism evidence="16 17">
    <name type="scientific">Insolitispirillum peregrinum</name>
    <dbReference type="NCBI Taxonomy" id="80876"/>
    <lineage>
        <taxon>Bacteria</taxon>
        <taxon>Pseudomonadati</taxon>
        <taxon>Pseudomonadota</taxon>
        <taxon>Alphaproteobacteria</taxon>
        <taxon>Rhodospirillales</taxon>
        <taxon>Novispirillaceae</taxon>
        <taxon>Insolitispirillum</taxon>
    </lineage>
</organism>
<name>A0A1N7L458_9PROT</name>
<keyword evidence="8" id="KW-0408">Iron</keyword>
<dbReference type="InterPro" id="IPR011276">
    <property type="entry name" value="TonB_haem/Hb_rcpt"/>
</dbReference>
<dbReference type="InterPro" id="IPR000531">
    <property type="entry name" value="Beta-barrel_TonB"/>
</dbReference>
<comment type="similarity">
    <text evidence="2 13 14">Belongs to the TonB-dependent receptor family.</text>
</comment>
<evidence type="ECO:0000313" key="17">
    <source>
        <dbReference type="Proteomes" id="UP000185678"/>
    </source>
</evidence>
<evidence type="ECO:0000256" key="1">
    <source>
        <dbReference type="ARBA" id="ARBA00004571"/>
    </source>
</evidence>
<feature type="domain" description="Secretin/TonB short N-terminal" evidence="15">
    <location>
        <begin position="71"/>
        <end position="121"/>
    </location>
</feature>
<evidence type="ECO:0000256" key="6">
    <source>
        <dbReference type="ARBA" id="ARBA00022692"/>
    </source>
</evidence>
<dbReference type="Gene3D" id="2.170.130.10">
    <property type="entry name" value="TonB-dependent receptor, plug domain"/>
    <property type="match status" value="1"/>
</dbReference>
<dbReference type="CDD" id="cd01347">
    <property type="entry name" value="ligand_gated_channel"/>
    <property type="match status" value="1"/>
</dbReference>
<keyword evidence="11 16" id="KW-0675">Receptor</keyword>
<dbReference type="Proteomes" id="UP000185678">
    <property type="component" value="Unassembled WGS sequence"/>
</dbReference>
<dbReference type="InterPro" id="IPR011662">
    <property type="entry name" value="Secretin/TonB_short_N"/>
</dbReference>
<keyword evidence="17" id="KW-1185">Reference proteome</keyword>
<dbReference type="Pfam" id="PF07660">
    <property type="entry name" value="STN"/>
    <property type="match status" value="1"/>
</dbReference>
<dbReference type="PANTHER" id="PTHR30069:SF29">
    <property type="entry name" value="HEMOGLOBIN AND HEMOGLOBIN-HAPTOGLOBIN-BINDING PROTEIN 1-RELATED"/>
    <property type="match status" value="1"/>
</dbReference>
<keyword evidence="10 13" id="KW-0472">Membrane</keyword>
<gene>
    <name evidence="16" type="ORF">SAMN05421779_103100</name>
</gene>
<keyword evidence="4 13" id="KW-1134">Transmembrane beta strand</keyword>
<keyword evidence="3 13" id="KW-0813">Transport</keyword>
<dbReference type="Pfam" id="PF07715">
    <property type="entry name" value="Plug"/>
    <property type="match status" value="1"/>
</dbReference>
<keyword evidence="7" id="KW-0732">Signal</keyword>
<dbReference type="RefSeq" id="WP_076399752.1">
    <property type="nucleotide sequence ID" value="NZ_FTOA01000003.1"/>
</dbReference>
<evidence type="ECO:0000256" key="14">
    <source>
        <dbReference type="RuleBase" id="RU003357"/>
    </source>
</evidence>
<evidence type="ECO:0000256" key="8">
    <source>
        <dbReference type="ARBA" id="ARBA00023004"/>
    </source>
</evidence>
<dbReference type="Gene3D" id="2.40.170.20">
    <property type="entry name" value="TonB-dependent receptor, beta-barrel domain"/>
    <property type="match status" value="1"/>
</dbReference>
<sequence length="817" mass="88899">MLARHLGFRPGRRLTGLLQTTAIGVILAHPLGMTLAWAAPAATSQSSEYTFSVPAQGLTQALHSIVKQAGVPLSLNEALTNGKTAPSVQGKMTLTQALQTALQGSGLSASVTDSGVQITSASTRADVMLDKIAVIGNRSEQSLENSAAVVSVIDSTDWEDKGIHRMQELGKMEPGVTVTNDSKRSGAGGYNIRGIQDNRILMMVDGVKLPDLPGGVLLRGGGYTPYTRDMVDLDSLKKVEILRGPGSALYGSDAIGGVVAYTTKDPDDYLHDGKDTYASAKVGFDSLDESWSETGTAAARAGDFSALASYTRRDGEDVKTDFKGRSPQDYNGNNMLGKLVYDHGADRIGLTGEVFQRKYDSDIYGERTTTYSDVDATDETRRSRISLQHTHDEPLGIFDKIDWKAYYTHLRRTEDRIRVRSAGGYEQYIQTSEQDIFGGDLQFNTKTDWGGVDNLLTYGLSADFTMTDRLREYSRWNASGALISNTTPEGNPTPSRFFPNTNTLQGGVFGQDEISLGALTLTPGLRYDYYRLKPDQDLYYSYNATTNQAKDVEESALSPKLGAVYKITPTYSVFGQYAHGFRAPPYDDANSGFRNSVAGGMIQYEFLPNPDLKAETSKGVEGGFRGKFDDGSSFQVSSFYNRYHNFIDMKTIAAPAIGTVGQYQAINVDKVVIYGAEGTGEWAFAPEWRLSGSLAYAEGENKETGAAIDSVAPLTVQVGLNYDASNALWGAGILAKHAFAHDQVSDPDYYTTKAYTTVDLNAYYSPVEWVTLRASVSNLLDERVISFSDVEKVSTANMTDAYVSAGRSFTLNATVEW</sequence>
<keyword evidence="5" id="KW-0406">Ion transport</keyword>
<dbReference type="InterPro" id="IPR039426">
    <property type="entry name" value="TonB-dep_rcpt-like"/>
</dbReference>
<keyword evidence="9 14" id="KW-0798">TonB box</keyword>
<evidence type="ECO:0000256" key="2">
    <source>
        <dbReference type="ARBA" id="ARBA00009810"/>
    </source>
</evidence>
<evidence type="ECO:0000256" key="11">
    <source>
        <dbReference type="ARBA" id="ARBA00023170"/>
    </source>
</evidence>
<proteinExistence type="inferred from homology"/>
<reference evidence="16 17" key="1">
    <citation type="submission" date="2017-01" db="EMBL/GenBank/DDBJ databases">
        <authorList>
            <person name="Mah S.A."/>
            <person name="Swanson W.J."/>
            <person name="Moy G.W."/>
            <person name="Vacquier V.D."/>
        </authorList>
    </citation>
    <scope>NUCLEOTIDE SEQUENCE [LARGE SCALE GENOMIC DNA]</scope>
    <source>
        <strain evidence="16 17">DSM 11589</strain>
    </source>
</reference>
<dbReference type="InterPro" id="IPR012910">
    <property type="entry name" value="Plug_dom"/>
</dbReference>
<evidence type="ECO:0000313" key="16">
    <source>
        <dbReference type="EMBL" id="SIS68593.1"/>
    </source>
</evidence>
<dbReference type="InterPro" id="IPR036942">
    <property type="entry name" value="Beta-barrel_TonB_sf"/>
</dbReference>
<dbReference type="OrthoDB" id="9760333at2"/>
<evidence type="ECO:0000256" key="12">
    <source>
        <dbReference type="ARBA" id="ARBA00023237"/>
    </source>
</evidence>
<evidence type="ECO:0000256" key="5">
    <source>
        <dbReference type="ARBA" id="ARBA00022496"/>
    </source>
</evidence>
<dbReference type="EMBL" id="FTOA01000003">
    <property type="protein sequence ID" value="SIS68593.1"/>
    <property type="molecule type" value="Genomic_DNA"/>
</dbReference>
<dbReference type="SUPFAM" id="SSF56935">
    <property type="entry name" value="Porins"/>
    <property type="match status" value="1"/>
</dbReference>
<keyword evidence="12 13" id="KW-0998">Cell outer membrane</keyword>
<dbReference type="GO" id="GO:0009279">
    <property type="term" value="C:cell outer membrane"/>
    <property type="evidence" value="ECO:0007669"/>
    <property type="project" value="UniProtKB-SubCell"/>
</dbReference>
<evidence type="ECO:0000256" key="4">
    <source>
        <dbReference type="ARBA" id="ARBA00022452"/>
    </source>
</evidence>
<comment type="subcellular location">
    <subcellularLocation>
        <location evidence="1 13">Cell outer membrane</location>
        <topology evidence="1 13">Multi-pass membrane protein</topology>
    </subcellularLocation>
</comment>
<accession>A0A1N7L458</accession>
<evidence type="ECO:0000256" key="13">
    <source>
        <dbReference type="PROSITE-ProRule" id="PRU01360"/>
    </source>
</evidence>
<evidence type="ECO:0000256" key="10">
    <source>
        <dbReference type="ARBA" id="ARBA00023136"/>
    </source>
</evidence>
<dbReference type="PROSITE" id="PS52016">
    <property type="entry name" value="TONB_DEPENDENT_REC_3"/>
    <property type="match status" value="1"/>
</dbReference>
<evidence type="ECO:0000256" key="7">
    <source>
        <dbReference type="ARBA" id="ARBA00022729"/>
    </source>
</evidence>
<dbReference type="Gene3D" id="3.55.50.30">
    <property type="match status" value="1"/>
</dbReference>
<keyword evidence="5" id="KW-0410">Iron transport</keyword>
<dbReference type="InterPro" id="IPR037066">
    <property type="entry name" value="Plug_dom_sf"/>
</dbReference>
<dbReference type="GO" id="GO:0044718">
    <property type="term" value="P:siderophore transmembrane transport"/>
    <property type="evidence" value="ECO:0007669"/>
    <property type="project" value="TreeGrafter"/>
</dbReference>
<dbReference type="PANTHER" id="PTHR30069">
    <property type="entry name" value="TONB-DEPENDENT OUTER MEMBRANE RECEPTOR"/>
    <property type="match status" value="1"/>
</dbReference>
<dbReference type="NCBIfam" id="TIGR01785">
    <property type="entry name" value="TonB-hemin"/>
    <property type="match status" value="1"/>
</dbReference>
<dbReference type="GO" id="GO:0015344">
    <property type="term" value="F:siderophore uptake transmembrane transporter activity"/>
    <property type="evidence" value="ECO:0007669"/>
    <property type="project" value="TreeGrafter"/>
</dbReference>
<dbReference type="SMART" id="SM00965">
    <property type="entry name" value="STN"/>
    <property type="match status" value="1"/>
</dbReference>
<evidence type="ECO:0000259" key="15">
    <source>
        <dbReference type="SMART" id="SM00965"/>
    </source>
</evidence>
<dbReference type="NCBIfam" id="TIGR01786">
    <property type="entry name" value="TonB-hemlactrns"/>
    <property type="match status" value="1"/>
</dbReference>
<dbReference type="InterPro" id="IPR010949">
    <property type="entry name" value="TonB_Hb/transfer/lactofer_rcpt"/>
</dbReference>
<dbReference type="AlphaFoldDB" id="A0A1N7L458"/>
<dbReference type="STRING" id="80876.SAMN05421779_103100"/>